<reference evidence="1" key="1">
    <citation type="journal article" date="2015" name="Nature">
        <title>Complex archaea that bridge the gap between prokaryotes and eukaryotes.</title>
        <authorList>
            <person name="Spang A."/>
            <person name="Saw J.H."/>
            <person name="Jorgensen S.L."/>
            <person name="Zaremba-Niedzwiedzka K."/>
            <person name="Martijn J."/>
            <person name="Lind A.E."/>
            <person name="van Eijk R."/>
            <person name="Schleper C."/>
            <person name="Guy L."/>
            <person name="Ettema T.J."/>
        </authorList>
    </citation>
    <scope>NUCLEOTIDE SEQUENCE</scope>
</reference>
<sequence length="50" mass="5515">MRRYGLKNSDTVCDVGAGATELDVCLRVDASWKGRYWPIDGGLDGVDLNR</sequence>
<evidence type="ECO:0000313" key="1">
    <source>
        <dbReference type="EMBL" id="KKM73981.1"/>
    </source>
</evidence>
<dbReference type="AlphaFoldDB" id="A0A0F9KGX1"/>
<gene>
    <name evidence="1" type="ORF">LCGC14_1404890</name>
</gene>
<dbReference type="EMBL" id="LAZR01009213">
    <property type="protein sequence ID" value="KKM73981.1"/>
    <property type="molecule type" value="Genomic_DNA"/>
</dbReference>
<name>A0A0F9KGX1_9ZZZZ</name>
<organism evidence="1">
    <name type="scientific">marine sediment metagenome</name>
    <dbReference type="NCBI Taxonomy" id="412755"/>
    <lineage>
        <taxon>unclassified sequences</taxon>
        <taxon>metagenomes</taxon>
        <taxon>ecological metagenomes</taxon>
    </lineage>
</organism>
<proteinExistence type="predicted"/>
<accession>A0A0F9KGX1</accession>
<comment type="caution">
    <text evidence="1">The sequence shown here is derived from an EMBL/GenBank/DDBJ whole genome shotgun (WGS) entry which is preliminary data.</text>
</comment>
<protein>
    <submittedName>
        <fullName evidence="1">Uncharacterized protein</fullName>
    </submittedName>
</protein>